<gene>
    <name evidence="1" type="ORF">FNV43_RR10316</name>
</gene>
<accession>A0A8K0MKR8</accession>
<dbReference type="InterPro" id="IPR053098">
    <property type="entry name" value="Petuviruses_polyprotein"/>
</dbReference>
<protein>
    <submittedName>
        <fullName evidence="1">Uncharacterized protein</fullName>
    </submittedName>
</protein>
<organism evidence="1 2">
    <name type="scientific">Rhamnella rubrinervis</name>
    <dbReference type="NCBI Taxonomy" id="2594499"/>
    <lineage>
        <taxon>Eukaryota</taxon>
        <taxon>Viridiplantae</taxon>
        <taxon>Streptophyta</taxon>
        <taxon>Embryophyta</taxon>
        <taxon>Tracheophyta</taxon>
        <taxon>Spermatophyta</taxon>
        <taxon>Magnoliopsida</taxon>
        <taxon>eudicotyledons</taxon>
        <taxon>Gunneridae</taxon>
        <taxon>Pentapetalae</taxon>
        <taxon>rosids</taxon>
        <taxon>fabids</taxon>
        <taxon>Rosales</taxon>
        <taxon>Rhamnaceae</taxon>
        <taxon>rhamnoid group</taxon>
        <taxon>Rhamneae</taxon>
        <taxon>Rhamnella</taxon>
    </lineage>
</organism>
<evidence type="ECO:0000313" key="2">
    <source>
        <dbReference type="Proteomes" id="UP000796880"/>
    </source>
</evidence>
<dbReference type="EMBL" id="VOIH02000004">
    <property type="protein sequence ID" value="KAF3449587.1"/>
    <property type="molecule type" value="Genomic_DNA"/>
</dbReference>
<dbReference type="PANTHER" id="PTHR48435">
    <property type="entry name" value="POLYPROTEIN"/>
    <property type="match status" value="1"/>
</dbReference>
<sequence>MWSPLSQKICLEFIKEWLREGYTNLHFGAVQVVLSSHVQHGLPAAVKMALLNSSFIGDPLLITAKPEDTPTITKIPKQITKDELQKLIPLNWFTNYENLHKASRTLVTMDPTFQTMLDGTIKTSIQELENGIRPSSIAFHTLMTTPASKRYNPNLDKDIPVSQFYPDGLVAHMGKINGHFIWDVDPSMCDPRCDYHLDSDSDGDDDDY</sequence>
<dbReference type="PANTHER" id="PTHR48435:SF1">
    <property type="entry name" value="POLYPROTEIN"/>
    <property type="match status" value="1"/>
</dbReference>
<keyword evidence="2" id="KW-1185">Reference proteome</keyword>
<dbReference type="Proteomes" id="UP000796880">
    <property type="component" value="Unassembled WGS sequence"/>
</dbReference>
<proteinExistence type="predicted"/>
<name>A0A8K0MKR8_9ROSA</name>
<dbReference type="AlphaFoldDB" id="A0A8K0MKR8"/>
<reference evidence="1" key="1">
    <citation type="submission" date="2020-03" db="EMBL/GenBank/DDBJ databases">
        <title>A high-quality chromosome-level genome assembly of a woody plant with both climbing and erect habits, Rhamnella rubrinervis.</title>
        <authorList>
            <person name="Lu Z."/>
            <person name="Yang Y."/>
            <person name="Zhu X."/>
            <person name="Sun Y."/>
        </authorList>
    </citation>
    <scope>NUCLEOTIDE SEQUENCE</scope>
    <source>
        <strain evidence="1">BYM</strain>
        <tissue evidence="1">Leaf</tissue>
    </source>
</reference>
<evidence type="ECO:0000313" key="1">
    <source>
        <dbReference type="EMBL" id="KAF3449587.1"/>
    </source>
</evidence>
<comment type="caution">
    <text evidence="1">The sequence shown here is derived from an EMBL/GenBank/DDBJ whole genome shotgun (WGS) entry which is preliminary data.</text>
</comment>
<dbReference type="OrthoDB" id="1720991at2759"/>